<dbReference type="PANTHER" id="PTHR11905">
    <property type="entry name" value="ADAM A DISINTEGRIN AND METALLOPROTEASE DOMAIN"/>
    <property type="match status" value="1"/>
</dbReference>
<feature type="transmembrane region" description="Helical" evidence="13">
    <location>
        <begin position="678"/>
        <end position="699"/>
    </location>
</feature>
<dbReference type="CDD" id="cd04269">
    <property type="entry name" value="ZnMc_adamalysin_II_like"/>
    <property type="match status" value="1"/>
</dbReference>
<dbReference type="InterPro" id="IPR006586">
    <property type="entry name" value="ADAM_Cys-rich"/>
</dbReference>
<evidence type="ECO:0000256" key="6">
    <source>
        <dbReference type="ARBA" id="ARBA00022833"/>
    </source>
</evidence>
<sequence>MGRQRPGSDSFTMHRLLLSAGLLLASLGHAVALAVDLKNVDTYEVVRPVRLHTQHRARRQVPEPERLSYAFRLEGNDIEIHLEKNKGLISPDFSLIHYTSNGTKVTSSPRDVNHCYYHGQVGEDSQSTASINLCAGLRGYFRTRGQGYVIEPMAESDTGDHVVYAYETLAAEDLECGVATAGEHALPPFIGRGPSQAMLVLPPQNQSLWNMQKYIELFLVVDKSLFLSMQSDLREVTKRIFEIVNFVDMVYTPLQTSVALVGLEVWTDTDKINVESSMGTTLQRFTQWRNEVLMKARSHDVAHLLSAVDFGQIAGLAYLGRLCTSESTAVVRYYSHSSLAVGAVLAHELGHNLGMNHDVPASCSCSETSCIMAPVLSFIPPRHFSNCSKANYEQFLRSSPAPTCLQNQPAAGLLLTPPVCGNSLLEEGEQCDCGSVEECTDPCCDAASCLFSEGAQCSDGECCKKCKFLPLWRECRQSRGECDLPEYCTGTSAQCPEDTFVQDGLPCKNHTGYCYAGQCPRRVDQCVSLWGNDTEDAADVCYDLNLHGTNYSYCKHPTSEDYVGCSQKDVMCGSLFCSGGKEEPNHGIKMEVDNCKATISTDPRSDYGQVLNGTKCGEGLVCNSGECVSVEMAYRAQNCSEKCRGNAVCNNRGECQCREGWLPPDCTLMVNSINLNQGAFITVGVLVSLAVCLVLLAAAKSVHYFRKTRRRYLTQPLSNTHP</sequence>
<feature type="domain" description="Disintegrin" evidence="16">
    <location>
        <begin position="417"/>
        <end position="503"/>
    </location>
</feature>
<keyword evidence="4 12" id="KW-0479">Metal-binding</keyword>
<evidence type="ECO:0000256" key="8">
    <source>
        <dbReference type="ARBA" id="ARBA00023136"/>
    </source>
</evidence>
<dbReference type="SUPFAM" id="SSF55486">
    <property type="entry name" value="Metalloproteases ('zincins'), catalytic domain"/>
    <property type="match status" value="1"/>
</dbReference>
<feature type="chain" id="PRO_5026986803" evidence="14">
    <location>
        <begin position="33"/>
        <end position="722"/>
    </location>
</feature>
<evidence type="ECO:0000256" key="9">
    <source>
        <dbReference type="ARBA" id="ARBA00023157"/>
    </source>
</evidence>
<feature type="disulfide bond" evidence="11">
    <location>
        <begin position="657"/>
        <end position="666"/>
    </location>
</feature>
<dbReference type="GO" id="GO:0046872">
    <property type="term" value="F:metal ion binding"/>
    <property type="evidence" value="ECO:0007669"/>
    <property type="project" value="UniProtKB-KW"/>
</dbReference>
<keyword evidence="5" id="KW-0378">Hydrolase</keyword>
<dbReference type="SMART" id="SM00050">
    <property type="entry name" value="DISIN"/>
    <property type="match status" value="1"/>
</dbReference>
<dbReference type="FunFam" id="3.40.390.10:FF:000002">
    <property type="entry name" value="Disintegrin and metalloproteinase domain-containing protein 22"/>
    <property type="match status" value="1"/>
</dbReference>
<dbReference type="InterPro" id="IPR001762">
    <property type="entry name" value="Disintegrin_dom"/>
</dbReference>
<evidence type="ECO:0000256" key="13">
    <source>
        <dbReference type="SAM" id="Phobius"/>
    </source>
</evidence>
<evidence type="ECO:0000256" key="4">
    <source>
        <dbReference type="ARBA" id="ARBA00022723"/>
    </source>
</evidence>
<keyword evidence="3 13" id="KW-0812">Transmembrane</keyword>
<dbReference type="Gene3D" id="4.10.70.10">
    <property type="entry name" value="Disintegrin domain"/>
    <property type="match status" value="1"/>
</dbReference>
<dbReference type="GO" id="GO:0005886">
    <property type="term" value="C:plasma membrane"/>
    <property type="evidence" value="ECO:0007669"/>
    <property type="project" value="TreeGrafter"/>
</dbReference>
<keyword evidence="11" id="KW-0245">EGF-like domain</keyword>
<evidence type="ECO:0000259" key="15">
    <source>
        <dbReference type="PROSITE" id="PS50026"/>
    </source>
</evidence>
<dbReference type="SMART" id="SM00608">
    <property type="entry name" value="ACR"/>
    <property type="match status" value="1"/>
</dbReference>
<dbReference type="RefSeq" id="XP_030623982.1">
    <property type="nucleotide sequence ID" value="XM_030768122.1"/>
</dbReference>
<dbReference type="GO" id="GO:0004222">
    <property type="term" value="F:metalloendopeptidase activity"/>
    <property type="evidence" value="ECO:0007669"/>
    <property type="project" value="InterPro"/>
</dbReference>
<feature type="binding site" evidence="12">
    <location>
        <position position="351"/>
    </location>
    <ligand>
        <name>Zn(2+)</name>
        <dbReference type="ChEBI" id="CHEBI:29105"/>
        <note>catalytic</note>
    </ligand>
</feature>
<keyword evidence="6 12" id="KW-0862">Zinc</keyword>
<feature type="active site" evidence="12">
    <location>
        <position position="348"/>
    </location>
</feature>
<keyword evidence="14" id="KW-0732">Signal</keyword>
<evidence type="ECO:0000256" key="1">
    <source>
        <dbReference type="ARBA" id="ARBA00001947"/>
    </source>
</evidence>
<evidence type="ECO:0000256" key="2">
    <source>
        <dbReference type="ARBA" id="ARBA00004479"/>
    </source>
</evidence>
<feature type="disulfide bond" evidence="12">
    <location>
        <begin position="363"/>
        <end position="387"/>
    </location>
</feature>
<dbReference type="AlphaFoldDB" id="A0A6J2UX93"/>
<dbReference type="GeneID" id="115807252"/>
<dbReference type="InterPro" id="IPR036436">
    <property type="entry name" value="Disintegrin_dom_sf"/>
</dbReference>
<comment type="subcellular location">
    <subcellularLocation>
        <location evidence="2">Membrane</location>
        <topology evidence="2">Single-pass type I membrane protein</topology>
    </subcellularLocation>
</comment>
<evidence type="ECO:0000259" key="16">
    <source>
        <dbReference type="PROSITE" id="PS50214"/>
    </source>
</evidence>
<reference evidence="19" key="1">
    <citation type="submission" date="2025-08" db="UniProtKB">
        <authorList>
            <consortium name="RefSeq"/>
        </authorList>
    </citation>
    <scope>IDENTIFICATION</scope>
</reference>
<evidence type="ECO:0000256" key="5">
    <source>
        <dbReference type="ARBA" id="ARBA00022801"/>
    </source>
</evidence>
<feature type="signal peptide" evidence="14">
    <location>
        <begin position="1"/>
        <end position="32"/>
    </location>
</feature>
<feature type="disulfide bond" evidence="10">
    <location>
        <begin position="475"/>
        <end position="495"/>
    </location>
</feature>
<dbReference type="InterPro" id="IPR024079">
    <property type="entry name" value="MetalloPept_cat_dom_sf"/>
</dbReference>
<dbReference type="InParanoid" id="A0A6J2UX93"/>
<dbReference type="Pfam" id="PF00200">
    <property type="entry name" value="Disintegrin"/>
    <property type="match status" value="1"/>
</dbReference>
<accession>A0A6J2UX93</accession>
<organism evidence="18 19">
    <name type="scientific">Chanos chanos</name>
    <name type="common">Milkfish</name>
    <name type="synonym">Mugil chanos</name>
    <dbReference type="NCBI Taxonomy" id="29144"/>
    <lineage>
        <taxon>Eukaryota</taxon>
        <taxon>Metazoa</taxon>
        <taxon>Chordata</taxon>
        <taxon>Craniata</taxon>
        <taxon>Vertebrata</taxon>
        <taxon>Euteleostomi</taxon>
        <taxon>Actinopterygii</taxon>
        <taxon>Neopterygii</taxon>
        <taxon>Teleostei</taxon>
        <taxon>Ostariophysi</taxon>
        <taxon>Gonorynchiformes</taxon>
        <taxon>Chanidae</taxon>
        <taxon>Chanos</taxon>
    </lineage>
</organism>
<dbReference type="PROSITE" id="PS50214">
    <property type="entry name" value="DISINTEGRIN_2"/>
    <property type="match status" value="1"/>
</dbReference>
<name>A0A6J2UX93_CHACN</name>
<feature type="binding site" evidence="12">
    <location>
        <position position="347"/>
    </location>
    <ligand>
        <name>Zn(2+)</name>
        <dbReference type="ChEBI" id="CHEBI:29105"/>
        <note>catalytic</note>
    </ligand>
</feature>
<dbReference type="InterPro" id="IPR034027">
    <property type="entry name" value="Reprolysin_adamalysin"/>
</dbReference>
<feature type="binding site" evidence="12">
    <location>
        <position position="357"/>
    </location>
    <ligand>
        <name>Zn(2+)</name>
        <dbReference type="ChEBI" id="CHEBI:29105"/>
        <note>catalytic</note>
    </ligand>
</feature>
<dbReference type="Pfam" id="PF01562">
    <property type="entry name" value="Pep_M12B_propep"/>
    <property type="match status" value="1"/>
</dbReference>
<evidence type="ECO:0000256" key="14">
    <source>
        <dbReference type="SAM" id="SignalP"/>
    </source>
</evidence>
<keyword evidence="9 11" id="KW-1015">Disulfide bond</keyword>
<dbReference type="InterPro" id="IPR000742">
    <property type="entry name" value="EGF"/>
</dbReference>
<evidence type="ECO:0000313" key="18">
    <source>
        <dbReference type="Proteomes" id="UP000504632"/>
    </source>
</evidence>
<dbReference type="Proteomes" id="UP000504632">
    <property type="component" value="Chromosome 3"/>
</dbReference>
<comment type="cofactor">
    <cofactor evidence="1">
        <name>Zn(2+)</name>
        <dbReference type="ChEBI" id="CHEBI:29105"/>
    </cofactor>
</comment>
<dbReference type="FunFam" id="4.10.70.10:FF:000001">
    <property type="entry name" value="Disintegrin and metalloproteinase domain-containing protein 22"/>
    <property type="match status" value="1"/>
</dbReference>
<dbReference type="InterPro" id="IPR018358">
    <property type="entry name" value="Disintegrin_CS"/>
</dbReference>
<feature type="disulfide bond" evidence="12">
    <location>
        <begin position="365"/>
        <end position="370"/>
    </location>
</feature>
<evidence type="ECO:0000256" key="10">
    <source>
        <dbReference type="PROSITE-ProRule" id="PRU00068"/>
    </source>
</evidence>
<evidence type="ECO:0000256" key="12">
    <source>
        <dbReference type="PROSITE-ProRule" id="PRU00276"/>
    </source>
</evidence>
<gene>
    <name evidence="19" type="primary">LOC115807252</name>
</gene>
<dbReference type="Pfam" id="PF08516">
    <property type="entry name" value="ADAM_CR"/>
    <property type="match status" value="1"/>
</dbReference>
<keyword evidence="8 13" id="KW-0472">Membrane</keyword>
<dbReference type="InterPro" id="IPR002870">
    <property type="entry name" value="Peptidase_M12B_N"/>
</dbReference>
<dbReference type="OrthoDB" id="8811812at2759"/>
<evidence type="ECO:0000256" key="11">
    <source>
        <dbReference type="PROSITE-ProRule" id="PRU00076"/>
    </source>
</evidence>
<evidence type="ECO:0000313" key="19">
    <source>
        <dbReference type="RefSeq" id="XP_030623982.1"/>
    </source>
</evidence>
<dbReference type="PRINTS" id="PR00289">
    <property type="entry name" value="DISINTEGRIN"/>
</dbReference>
<feature type="disulfide bond" evidence="11">
    <location>
        <begin position="639"/>
        <end position="649"/>
    </location>
</feature>
<dbReference type="PROSITE" id="PS50026">
    <property type="entry name" value="EGF_3"/>
    <property type="match status" value="1"/>
</dbReference>
<comment type="caution">
    <text evidence="11">Lacks conserved residue(s) required for the propagation of feature annotation.</text>
</comment>
<keyword evidence="18" id="KW-1185">Reference proteome</keyword>
<dbReference type="PROSITE" id="PS50215">
    <property type="entry name" value="ADAM_MEPRO"/>
    <property type="match status" value="1"/>
</dbReference>
<protein>
    <submittedName>
        <fullName evidence="19">Zinc metalloproteinase-disintegrin-like brevilysin H2a</fullName>
    </submittedName>
</protein>
<dbReference type="GO" id="GO:0006508">
    <property type="term" value="P:proteolysis"/>
    <property type="evidence" value="ECO:0007669"/>
    <property type="project" value="InterPro"/>
</dbReference>
<dbReference type="SUPFAM" id="SSF57552">
    <property type="entry name" value="Blood coagulation inhibitor (disintegrin)"/>
    <property type="match status" value="1"/>
</dbReference>
<dbReference type="PANTHER" id="PTHR11905:SF32">
    <property type="entry name" value="DISINTEGRIN AND METALLOPROTEINASE DOMAIN-CONTAINING PROTEIN 28"/>
    <property type="match status" value="1"/>
</dbReference>
<feature type="domain" description="Peptidase M12B" evidence="17">
    <location>
        <begin position="213"/>
        <end position="409"/>
    </location>
</feature>
<dbReference type="Pfam" id="PF01421">
    <property type="entry name" value="Reprolysin"/>
    <property type="match status" value="1"/>
</dbReference>
<evidence type="ECO:0000259" key="17">
    <source>
        <dbReference type="PROSITE" id="PS50215"/>
    </source>
</evidence>
<proteinExistence type="predicted"/>
<feature type="domain" description="EGF-like" evidence="15">
    <location>
        <begin position="635"/>
        <end position="667"/>
    </location>
</feature>
<evidence type="ECO:0000256" key="7">
    <source>
        <dbReference type="ARBA" id="ARBA00022989"/>
    </source>
</evidence>
<dbReference type="InterPro" id="IPR001590">
    <property type="entry name" value="Peptidase_M12B"/>
</dbReference>
<dbReference type="PROSITE" id="PS00427">
    <property type="entry name" value="DISINTEGRIN_1"/>
    <property type="match status" value="1"/>
</dbReference>
<dbReference type="PROSITE" id="PS01186">
    <property type="entry name" value="EGF_2"/>
    <property type="match status" value="1"/>
</dbReference>
<dbReference type="Gene3D" id="3.40.390.10">
    <property type="entry name" value="Collagenase (Catalytic Domain)"/>
    <property type="match status" value="1"/>
</dbReference>
<keyword evidence="7 13" id="KW-1133">Transmembrane helix</keyword>
<evidence type="ECO:0000256" key="3">
    <source>
        <dbReference type="ARBA" id="ARBA00022692"/>
    </source>
</evidence>